<gene>
    <name evidence="2" type="primary">LOC113431513</name>
</gene>
<accession>A0A6J1W372</accession>
<dbReference type="RefSeq" id="XP_026549610.1">
    <property type="nucleotide sequence ID" value="XM_026693825.1"/>
</dbReference>
<protein>
    <submittedName>
        <fullName evidence="2">Serine/threonine-protein kinase ULK1-like</fullName>
    </submittedName>
</protein>
<organism evidence="1 2">
    <name type="scientific">Notechis scutatus</name>
    <name type="common">mainland tiger snake</name>
    <dbReference type="NCBI Taxonomy" id="8663"/>
    <lineage>
        <taxon>Eukaryota</taxon>
        <taxon>Metazoa</taxon>
        <taxon>Chordata</taxon>
        <taxon>Craniata</taxon>
        <taxon>Vertebrata</taxon>
        <taxon>Euteleostomi</taxon>
        <taxon>Lepidosauria</taxon>
        <taxon>Squamata</taxon>
        <taxon>Bifurcata</taxon>
        <taxon>Unidentata</taxon>
        <taxon>Episquamata</taxon>
        <taxon>Toxicofera</taxon>
        <taxon>Serpentes</taxon>
        <taxon>Colubroidea</taxon>
        <taxon>Elapidae</taxon>
        <taxon>Hydrophiinae</taxon>
        <taxon>Notechis</taxon>
    </lineage>
</organism>
<dbReference type="AlphaFoldDB" id="A0A6J1W372"/>
<sequence length="76" mass="8773">MAIDQIRAGKLCLSSTVKQIVRKLNDLYKSSVSSCHHLNLRLQRWFVDKQKLMDRINSITAEKLIFSHAVQMVSET</sequence>
<proteinExistence type="predicted"/>
<dbReference type="Proteomes" id="UP000504612">
    <property type="component" value="Unplaced"/>
</dbReference>
<dbReference type="KEGG" id="nss:113431513"/>
<keyword evidence="1" id="KW-1185">Reference proteome</keyword>
<evidence type="ECO:0000313" key="2">
    <source>
        <dbReference type="RefSeq" id="XP_026549610.1"/>
    </source>
</evidence>
<name>A0A6J1W372_9SAUR</name>
<reference evidence="2" key="1">
    <citation type="submission" date="2025-08" db="UniProtKB">
        <authorList>
            <consortium name="RefSeq"/>
        </authorList>
    </citation>
    <scope>IDENTIFICATION</scope>
</reference>
<evidence type="ECO:0000313" key="1">
    <source>
        <dbReference type="Proteomes" id="UP000504612"/>
    </source>
</evidence>
<dbReference type="GeneID" id="113431513"/>